<dbReference type="InterPro" id="IPR011051">
    <property type="entry name" value="RmlC_Cupin_sf"/>
</dbReference>
<keyword evidence="12" id="KW-1185">Reference proteome</keyword>
<dbReference type="Gene3D" id="2.60.120.10">
    <property type="entry name" value="Jelly Rolls"/>
    <property type="match status" value="2"/>
</dbReference>
<dbReference type="InterPro" id="IPR014710">
    <property type="entry name" value="RmlC-like_jellyroll"/>
</dbReference>
<dbReference type="PANTHER" id="PTHR42742:SF3">
    <property type="entry name" value="FRUCTOKINASE"/>
    <property type="match status" value="1"/>
</dbReference>
<dbReference type="CDD" id="cd07010">
    <property type="entry name" value="cupin_PMI_type_I_N_bac"/>
    <property type="match status" value="1"/>
</dbReference>
<evidence type="ECO:0000256" key="7">
    <source>
        <dbReference type="ARBA" id="ARBA00023235"/>
    </source>
</evidence>
<evidence type="ECO:0000256" key="4">
    <source>
        <dbReference type="ARBA" id="ARBA00011956"/>
    </source>
</evidence>
<evidence type="ECO:0000313" key="11">
    <source>
        <dbReference type="EMBL" id="MFC7747337.1"/>
    </source>
</evidence>
<dbReference type="PIRSF" id="PIRSF036894">
    <property type="entry name" value="PMI_Firm_short"/>
    <property type="match status" value="1"/>
</dbReference>
<dbReference type="EC" id="5.3.1.8" evidence="4 8"/>
<feature type="domain" description="Phosphomannose isomerase type I catalytic" evidence="9">
    <location>
        <begin position="7"/>
        <end position="109"/>
    </location>
</feature>
<comment type="cofactor">
    <cofactor evidence="2 8">
        <name>Zn(2+)</name>
        <dbReference type="ChEBI" id="CHEBI:29105"/>
    </cofactor>
</comment>
<evidence type="ECO:0000313" key="12">
    <source>
        <dbReference type="Proteomes" id="UP001596620"/>
    </source>
</evidence>
<dbReference type="RefSeq" id="WP_382358864.1">
    <property type="nucleotide sequence ID" value="NZ_JBHTGR010000022.1"/>
</dbReference>
<comment type="similarity">
    <text evidence="3 8">Belongs to the mannose-6-phosphate isomerase type 1 family.</text>
</comment>
<dbReference type="EMBL" id="JBHTGR010000022">
    <property type="protein sequence ID" value="MFC7747337.1"/>
    <property type="molecule type" value="Genomic_DNA"/>
</dbReference>
<dbReference type="InterPro" id="IPR051804">
    <property type="entry name" value="Carb_Metab_Reg_Kinase/Isom"/>
</dbReference>
<evidence type="ECO:0000256" key="6">
    <source>
        <dbReference type="ARBA" id="ARBA00022833"/>
    </source>
</evidence>
<dbReference type="PANTHER" id="PTHR42742">
    <property type="entry name" value="TRANSCRIPTIONAL REPRESSOR MPRA"/>
    <property type="match status" value="1"/>
</dbReference>
<evidence type="ECO:0000256" key="3">
    <source>
        <dbReference type="ARBA" id="ARBA00010772"/>
    </source>
</evidence>
<dbReference type="GO" id="GO:0004476">
    <property type="term" value="F:mannose-6-phosphate isomerase activity"/>
    <property type="evidence" value="ECO:0007669"/>
    <property type="project" value="UniProtKB-EC"/>
</dbReference>
<sequence length="319" mass="35913">MSNEPIFLQPVFKEKIWGGQKLKTEFKYDIPSEQTGEAWVIAAHSHGANVIENGPLKGWTLADAWEKHGDLFNRAPDADDAYPLLVKILDAHDDLSVQVHPNDALAREMENEPYGKTECWYVLDAEPDAELVLGHHAETQDELSQMMDDGKWDKLLRRVKVQPGDFVYVPSGTIHAIGAGVVILETQQSSDITYRVYDYDRQDSQGNQRELHLDKARQVTNVPHQTPELDQSTSHVGDMKVTKLVENNYFAVSHWTLNGTVEKTLSTDFLQVSVISGEAVLKVDGDEYSLYKGTNFILPHDITEYELSGEADFVVSWVS</sequence>
<name>A0ABW2UTU9_9BACI</name>
<organism evidence="11 12">
    <name type="scientific">Lentibacillus kimchii</name>
    <dbReference type="NCBI Taxonomy" id="1542911"/>
    <lineage>
        <taxon>Bacteria</taxon>
        <taxon>Bacillati</taxon>
        <taxon>Bacillota</taxon>
        <taxon>Bacilli</taxon>
        <taxon>Bacillales</taxon>
        <taxon>Bacillaceae</taxon>
        <taxon>Lentibacillus</taxon>
    </lineage>
</organism>
<evidence type="ECO:0000256" key="8">
    <source>
        <dbReference type="PIRNR" id="PIRNR036894"/>
    </source>
</evidence>
<dbReference type="SUPFAM" id="SSF51182">
    <property type="entry name" value="RmlC-like cupins"/>
    <property type="match status" value="1"/>
</dbReference>
<evidence type="ECO:0000256" key="1">
    <source>
        <dbReference type="ARBA" id="ARBA00000757"/>
    </source>
</evidence>
<keyword evidence="6 8" id="KW-0862">Zinc</keyword>
<evidence type="ECO:0000256" key="2">
    <source>
        <dbReference type="ARBA" id="ARBA00001947"/>
    </source>
</evidence>
<evidence type="ECO:0000259" key="9">
    <source>
        <dbReference type="Pfam" id="PF20511"/>
    </source>
</evidence>
<dbReference type="InterPro" id="IPR049071">
    <property type="entry name" value="MPI_cupin_dom"/>
</dbReference>
<dbReference type="InterPro" id="IPR014628">
    <property type="entry name" value="Man6P_isomerase_Firm_short"/>
</dbReference>
<dbReference type="InterPro" id="IPR046457">
    <property type="entry name" value="PMI_typeI_cat"/>
</dbReference>
<dbReference type="Pfam" id="PF21621">
    <property type="entry name" value="MPI_cupin_dom"/>
    <property type="match status" value="1"/>
</dbReference>
<dbReference type="Proteomes" id="UP001596620">
    <property type="component" value="Unassembled WGS sequence"/>
</dbReference>
<gene>
    <name evidence="11" type="primary">manA</name>
    <name evidence="11" type="ORF">ACFQU8_08830</name>
</gene>
<proteinExistence type="inferred from homology"/>
<dbReference type="NCBIfam" id="TIGR00218">
    <property type="entry name" value="manA"/>
    <property type="match status" value="1"/>
</dbReference>
<reference evidence="12" key="1">
    <citation type="journal article" date="2019" name="Int. J. Syst. Evol. Microbiol.">
        <title>The Global Catalogue of Microorganisms (GCM) 10K type strain sequencing project: providing services to taxonomists for standard genome sequencing and annotation.</title>
        <authorList>
            <consortium name="The Broad Institute Genomics Platform"/>
            <consortium name="The Broad Institute Genome Sequencing Center for Infectious Disease"/>
            <person name="Wu L."/>
            <person name="Ma J."/>
        </authorList>
    </citation>
    <scope>NUCLEOTIDE SEQUENCE [LARGE SCALE GENOMIC DNA]</scope>
    <source>
        <strain evidence="12">JCM 30234</strain>
    </source>
</reference>
<dbReference type="InterPro" id="IPR001250">
    <property type="entry name" value="Man6P_Isoase-1"/>
</dbReference>
<protein>
    <recommendedName>
        <fullName evidence="4 8">Mannose-6-phosphate isomerase</fullName>
        <ecNumber evidence="4 8">5.3.1.8</ecNumber>
    </recommendedName>
</protein>
<accession>A0ABW2UTU9</accession>
<comment type="catalytic activity">
    <reaction evidence="1 8">
        <text>D-mannose 6-phosphate = D-fructose 6-phosphate</text>
        <dbReference type="Rhea" id="RHEA:12356"/>
        <dbReference type="ChEBI" id="CHEBI:58735"/>
        <dbReference type="ChEBI" id="CHEBI:61527"/>
        <dbReference type="EC" id="5.3.1.8"/>
    </reaction>
</comment>
<keyword evidence="5 8" id="KW-0479">Metal-binding</keyword>
<dbReference type="Pfam" id="PF20511">
    <property type="entry name" value="PMI_typeI_cat"/>
    <property type="match status" value="1"/>
</dbReference>
<keyword evidence="7 8" id="KW-0413">Isomerase</keyword>
<evidence type="ECO:0000256" key="5">
    <source>
        <dbReference type="ARBA" id="ARBA00022723"/>
    </source>
</evidence>
<feature type="domain" description="Mannose-6-phosphate isomerase cupin" evidence="10">
    <location>
        <begin position="241"/>
        <end position="317"/>
    </location>
</feature>
<evidence type="ECO:0000259" key="10">
    <source>
        <dbReference type="Pfam" id="PF21621"/>
    </source>
</evidence>
<comment type="caution">
    <text evidence="11">The sequence shown here is derived from an EMBL/GenBank/DDBJ whole genome shotgun (WGS) entry which is preliminary data.</text>
</comment>